<evidence type="ECO:0000256" key="2">
    <source>
        <dbReference type="ARBA" id="ARBA00009261"/>
    </source>
</evidence>
<reference evidence="11" key="1">
    <citation type="submission" date="2016-10" db="EMBL/GenBank/DDBJ databases">
        <authorList>
            <person name="Varghese N."/>
            <person name="Submissions S."/>
        </authorList>
    </citation>
    <scope>NUCLEOTIDE SEQUENCE [LARGE SCALE GENOMIC DNA]</scope>
    <source>
        <strain evidence="11">DSM 10002</strain>
    </source>
</reference>
<feature type="transmembrane region" description="Helical" evidence="9">
    <location>
        <begin position="419"/>
        <end position="439"/>
    </location>
</feature>
<dbReference type="PANTHER" id="PTHR30330">
    <property type="entry name" value="AGSS FAMILY TRANSPORTER, SODIUM-ALANINE"/>
    <property type="match status" value="1"/>
</dbReference>
<proteinExistence type="inferred from homology"/>
<gene>
    <name evidence="10" type="ORF">SAMN04489737_0651</name>
</gene>
<dbReference type="FunFam" id="1.20.1740.10:FF:000004">
    <property type="entry name" value="Sodium:alanine symporter family protein"/>
    <property type="match status" value="1"/>
</dbReference>
<keyword evidence="5 9" id="KW-0812">Transmembrane</keyword>
<feature type="transmembrane region" description="Helical" evidence="9">
    <location>
        <begin position="307"/>
        <end position="328"/>
    </location>
</feature>
<feature type="transmembrane region" description="Helical" evidence="9">
    <location>
        <begin position="100"/>
        <end position="123"/>
    </location>
</feature>
<keyword evidence="8 9" id="KW-0472">Membrane</keyword>
<feature type="transmembrane region" description="Helical" evidence="9">
    <location>
        <begin position="20"/>
        <end position="37"/>
    </location>
</feature>
<keyword evidence="11" id="KW-1185">Reference proteome</keyword>
<dbReference type="OrthoDB" id="9806926at2"/>
<feature type="transmembrane region" description="Helical" evidence="9">
    <location>
        <begin position="183"/>
        <end position="201"/>
    </location>
</feature>
<feature type="transmembrane region" description="Helical" evidence="9">
    <location>
        <begin position="391"/>
        <end position="413"/>
    </location>
</feature>
<organism evidence="10 11">
    <name type="scientific">Arcanobacterium phocae</name>
    <dbReference type="NCBI Taxonomy" id="131112"/>
    <lineage>
        <taxon>Bacteria</taxon>
        <taxon>Bacillati</taxon>
        <taxon>Actinomycetota</taxon>
        <taxon>Actinomycetes</taxon>
        <taxon>Actinomycetales</taxon>
        <taxon>Actinomycetaceae</taxon>
        <taxon>Arcanobacterium</taxon>
    </lineage>
</organism>
<evidence type="ECO:0000256" key="8">
    <source>
        <dbReference type="ARBA" id="ARBA00023136"/>
    </source>
</evidence>
<evidence type="ECO:0000313" key="11">
    <source>
        <dbReference type="Proteomes" id="UP000214355"/>
    </source>
</evidence>
<dbReference type="InterPro" id="IPR001463">
    <property type="entry name" value="Na/Ala_symport"/>
</dbReference>
<sequence>MNNIWDSLNANFSWFNDVIYTWILIPLLIGAGLYFTVRSKGLQFRLFRKMFKVIGRSREKEKGQISSFQAFAIGLAARVGTGNIAGVAVAITLGGAGAVFWMWVVAILGMATAFIEAALAQLFKVPWRDGTFRGGPAYYIWKGLGSWGWGAAFAVALLFTYGIAFELVQSNTISNTLYDAYNFPTWATGLVVTVLTGLVILGGLKSVARVTEIVAPAMALVYIAISLAVIATHLDHIIPVFTEIFESAFGINEAFAGTAGGFTAALMNGVKRGLYSNEAGMGSAPNAASTATTIHPARQALIQSMGVFVDTMLVCSATAFIILTSGIYVPGQDVEGATLTTSAAVSALGGWLEPVMIILVFVFCFSSLIGNYAYAEVNMDYLFPGKKSADVVLRVIVVAATFIGAIAKLGLVWTLADTSMFFMAVINLVAIILLGKWAFGVLRDFESTDGEGAFVAVENQYLPGEIPDTIWTKETAGQEH</sequence>
<dbReference type="GeneID" id="65344395"/>
<dbReference type="Proteomes" id="UP000214355">
    <property type="component" value="Chromosome I"/>
</dbReference>
<dbReference type="GO" id="GO:0005886">
    <property type="term" value="C:plasma membrane"/>
    <property type="evidence" value="ECO:0007669"/>
    <property type="project" value="UniProtKB-SubCell"/>
</dbReference>
<evidence type="ECO:0000313" key="10">
    <source>
        <dbReference type="EMBL" id="SDU78873.1"/>
    </source>
</evidence>
<evidence type="ECO:0000256" key="7">
    <source>
        <dbReference type="ARBA" id="ARBA00022989"/>
    </source>
</evidence>
<dbReference type="Gene3D" id="1.20.1740.10">
    <property type="entry name" value="Amino acid/polyamine transporter I"/>
    <property type="match status" value="1"/>
</dbReference>
<keyword evidence="7 9" id="KW-1133">Transmembrane helix</keyword>
<dbReference type="AlphaFoldDB" id="A0A1H2LCZ9"/>
<feature type="transmembrane region" description="Helical" evidence="9">
    <location>
        <begin position="254"/>
        <end position="270"/>
    </location>
</feature>
<name>A0A1H2LCZ9_9ACTO</name>
<dbReference type="RefSeq" id="WP_091279856.1">
    <property type="nucleotide sequence ID" value="NZ_JABAPH010000009.1"/>
</dbReference>
<feature type="transmembrane region" description="Helical" evidence="9">
    <location>
        <begin position="348"/>
        <end position="370"/>
    </location>
</feature>
<keyword evidence="6 9" id="KW-0769">Symport</keyword>
<dbReference type="PANTHER" id="PTHR30330:SF1">
    <property type="entry name" value="AMINO-ACID CARRIER PROTEIN ALST"/>
    <property type="match status" value="1"/>
</dbReference>
<protein>
    <submittedName>
        <fullName evidence="10">Alanine or glycine:cation symporter, AGCS family</fullName>
    </submittedName>
</protein>
<evidence type="ECO:0000256" key="3">
    <source>
        <dbReference type="ARBA" id="ARBA00022448"/>
    </source>
</evidence>
<feature type="transmembrane region" description="Helical" evidence="9">
    <location>
        <begin position="213"/>
        <end position="234"/>
    </location>
</feature>
<dbReference type="NCBIfam" id="TIGR00835">
    <property type="entry name" value="agcS"/>
    <property type="match status" value="1"/>
</dbReference>
<dbReference type="EMBL" id="LT629804">
    <property type="protein sequence ID" value="SDU78873.1"/>
    <property type="molecule type" value="Genomic_DNA"/>
</dbReference>
<feature type="transmembrane region" description="Helical" evidence="9">
    <location>
        <begin position="144"/>
        <end position="163"/>
    </location>
</feature>
<evidence type="ECO:0000256" key="9">
    <source>
        <dbReference type="RuleBase" id="RU363064"/>
    </source>
</evidence>
<dbReference type="PROSITE" id="PS00873">
    <property type="entry name" value="NA_ALANINE_SYMP"/>
    <property type="match status" value="1"/>
</dbReference>
<dbReference type="GO" id="GO:0005283">
    <property type="term" value="F:amino acid:sodium symporter activity"/>
    <property type="evidence" value="ECO:0007669"/>
    <property type="project" value="InterPro"/>
</dbReference>
<evidence type="ECO:0000256" key="5">
    <source>
        <dbReference type="ARBA" id="ARBA00022692"/>
    </source>
</evidence>
<comment type="similarity">
    <text evidence="2 9">Belongs to the alanine or glycine:cation symporter (AGCS) (TC 2.A.25) family.</text>
</comment>
<dbReference type="PRINTS" id="PR00175">
    <property type="entry name" value="NAALASMPORT"/>
</dbReference>
<keyword evidence="3 9" id="KW-0813">Transport</keyword>
<dbReference type="Pfam" id="PF01235">
    <property type="entry name" value="Na_Ala_symp"/>
    <property type="match status" value="1"/>
</dbReference>
<evidence type="ECO:0000256" key="6">
    <source>
        <dbReference type="ARBA" id="ARBA00022847"/>
    </source>
</evidence>
<feature type="transmembrane region" description="Helical" evidence="9">
    <location>
        <begin position="70"/>
        <end position="94"/>
    </location>
</feature>
<evidence type="ECO:0000256" key="1">
    <source>
        <dbReference type="ARBA" id="ARBA00004651"/>
    </source>
</evidence>
<accession>A0A1H2LCZ9</accession>
<comment type="subcellular location">
    <subcellularLocation>
        <location evidence="1 9">Cell membrane</location>
        <topology evidence="1 9">Multi-pass membrane protein</topology>
    </subcellularLocation>
</comment>
<keyword evidence="4 9" id="KW-1003">Cell membrane</keyword>
<evidence type="ECO:0000256" key="4">
    <source>
        <dbReference type="ARBA" id="ARBA00022475"/>
    </source>
</evidence>